<evidence type="ECO:0000256" key="1">
    <source>
        <dbReference type="RuleBase" id="RU004560"/>
    </source>
</evidence>
<dbReference type="Proteomes" id="UP000186698">
    <property type="component" value="Chromosome 6L"/>
</dbReference>
<dbReference type="Gene3D" id="3.40.50.300">
    <property type="entry name" value="P-loop containing nucleotide triphosphate hydrolases"/>
    <property type="match status" value="1"/>
</dbReference>
<accession>A0A1L8FUP0</accession>
<organism evidence="2 3">
    <name type="scientific">Xenopus laevis</name>
    <name type="common">African clawed frog</name>
    <dbReference type="NCBI Taxonomy" id="8355"/>
    <lineage>
        <taxon>Eukaryota</taxon>
        <taxon>Metazoa</taxon>
        <taxon>Chordata</taxon>
        <taxon>Craniata</taxon>
        <taxon>Vertebrata</taxon>
        <taxon>Euteleostomi</taxon>
        <taxon>Amphibia</taxon>
        <taxon>Batrachia</taxon>
        <taxon>Anura</taxon>
        <taxon>Pipoidea</taxon>
        <taxon>Pipidae</taxon>
        <taxon>Xenopodinae</taxon>
        <taxon>Xenopus</taxon>
        <taxon>Xenopus</taxon>
    </lineage>
</organism>
<dbReference type="InterPro" id="IPR027417">
    <property type="entry name" value="P-loop_NTPase"/>
</dbReference>
<comment type="similarity">
    <text evidence="1">Belongs to the TRAFAC class TrmE-Era-EngA-EngB-Septin-like GTPase superfamily. Septin GTPase family.</text>
</comment>
<dbReference type="SUPFAM" id="SSF52540">
    <property type="entry name" value="P-loop containing nucleoside triphosphate hydrolases"/>
    <property type="match status" value="1"/>
</dbReference>
<name>A0A1L8FUP0_XENLA</name>
<dbReference type="Pfam" id="PF00735">
    <property type="entry name" value="Septin"/>
    <property type="match status" value="1"/>
</dbReference>
<sequence>MASGSDPAREDREANRSQSSLLIERKDLFEETSSVISGGPRVYKLVLHEEYAQGKYRKLQFGTENPLKQHKIIMLVGATGSGKTTLINALINYILGVKWEDNYRLILIKENTNRSQAHSQTSEVTAYQLNYIEAFTVPYNLTIIDTPGFDDTRGRDHDKEIPKQLKLCFDSPGSISHIDAIYFALQSSLARLTSTQEYIFGSMLSIFAKDIEKNIQICATFADAGKPMVLQALIESEVSCVKNKKGIPVYFKFNNCALYVKKSEEEEEDDDEEEKNDNSFLKGMWDIGKTESEKLLIDLEKMESKSLLLTKEVLKERQTLEDKLVQLQGITEKIALDNKELSKLNHNLKGIEQIIGMNKNYKGEEHKDVNKKIPIHGGVYNCERCEETCTRNGFLLQETWNVVKWGLSKKFCLCDHDKSAHRYQSFEWKKESVTIVNINEDMKKKYEEACKQEKVTKKEIENKEIETKKKQTERKELIEKVARVLRCLQKISLKPNPLTVTDYIDLLISKERQEGKPGFQERIASLVEFKSNLSK</sequence>
<dbReference type="OrthoDB" id="2386367at2759"/>
<dbReference type="KEGG" id="xla:108718452"/>
<dbReference type="GO" id="GO:0005525">
    <property type="term" value="F:GTP binding"/>
    <property type="evidence" value="ECO:0007669"/>
    <property type="project" value="UniProtKB-KW"/>
</dbReference>
<dbReference type="InterPro" id="IPR030379">
    <property type="entry name" value="G_SEPTIN_dom"/>
</dbReference>
<dbReference type="PaxDb" id="8355-A0A1L8FUP0"/>
<protein>
    <submittedName>
        <fullName evidence="3">Uncharacterized protein LOC108718452</fullName>
    </submittedName>
</protein>
<dbReference type="OMA" id="PRTEWIT"/>
<dbReference type="PANTHER" id="PTHR32046">
    <property type="entry name" value="G DOMAIN-CONTAINING PROTEIN"/>
    <property type="match status" value="1"/>
</dbReference>
<evidence type="ECO:0000313" key="3">
    <source>
        <dbReference type="RefSeq" id="XP_041422962.1"/>
    </source>
</evidence>
<keyword evidence="1" id="KW-0547">Nucleotide-binding</keyword>
<gene>
    <name evidence="3" type="primary">LOC108718452</name>
</gene>
<dbReference type="RefSeq" id="XP_041422962.1">
    <property type="nucleotide sequence ID" value="XM_041567028.1"/>
</dbReference>
<keyword evidence="2" id="KW-1185">Reference proteome</keyword>
<dbReference type="AlphaFoldDB" id="A0A1L8FUP0"/>
<evidence type="ECO:0000313" key="2">
    <source>
        <dbReference type="Proteomes" id="UP000186698"/>
    </source>
</evidence>
<reference evidence="3" key="1">
    <citation type="submission" date="2025-08" db="UniProtKB">
        <authorList>
            <consortium name="RefSeq"/>
        </authorList>
    </citation>
    <scope>IDENTIFICATION</scope>
    <source>
        <strain evidence="3">J_2021</strain>
        <tissue evidence="3">Erythrocytes</tissue>
    </source>
</reference>
<keyword evidence="1" id="KW-0342">GTP-binding</keyword>
<dbReference type="STRING" id="8355.A0A1L8FUP0"/>
<proteinExistence type="inferred from homology"/>
<dbReference type="GeneID" id="108718452"/>
<dbReference type="PANTHER" id="PTHR32046:SF15">
    <property type="match status" value="1"/>
</dbReference>